<dbReference type="Proteomes" id="UP000314294">
    <property type="component" value="Unassembled WGS sequence"/>
</dbReference>
<sequence>MAWSKDGAGLTAGWLFSCLAMLANMSGRSPLERIPAGERCALQRRSSRNQNARPPPELSPITEAAEGGSGGAARLPKDAAWQALDSWPEQLPAGETARLRNNRSMEGCRGCRRLTGQKAEPPWGLKFTLLGSGQEERRAGLGWRGAL</sequence>
<feature type="region of interest" description="Disordered" evidence="1">
    <location>
        <begin position="37"/>
        <end position="74"/>
    </location>
</feature>
<proteinExistence type="predicted"/>
<evidence type="ECO:0000313" key="3">
    <source>
        <dbReference type="EMBL" id="TNN46757.1"/>
    </source>
</evidence>
<comment type="caution">
    <text evidence="3">The sequence shown here is derived from an EMBL/GenBank/DDBJ whole genome shotgun (WGS) entry which is preliminary data.</text>
</comment>
<feature type="chain" id="PRO_5021302749" evidence="2">
    <location>
        <begin position="28"/>
        <end position="147"/>
    </location>
</feature>
<organism evidence="3 4">
    <name type="scientific">Liparis tanakae</name>
    <name type="common">Tanaka's snailfish</name>
    <dbReference type="NCBI Taxonomy" id="230148"/>
    <lineage>
        <taxon>Eukaryota</taxon>
        <taxon>Metazoa</taxon>
        <taxon>Chordata</taxon>
        <taxon>Craniata</taxon>
        <taxon>Vertebrata</taxon>
        <taxon>Euteleostomi</taxon>
        <taxon>Actinopterygii</taxon>
        <taxon>Neopterygii</taxon>
        <taxon>Teleostei</taxon>
        <taxon>Neoteleostei</taxon>
        <taxon>Acanthomorphata</taxon>
        <taxon>Eupercaria</taxon>
        <taxon>Perciformes</taxon>
        <taxon>Cottioidei</taxon>
        <taxon>Cottales</taxon>
        <taxon>Liparidae</taxon>
        <taxon>Liparis</taxon>
    </lineage>
</organism>
<gene>
    <name evidence="3" type="ORF">EYF80_043042</name>
</gene>
<dbReference type="AlphaFoldDB" id="A0A4Z2FZT5"/>
<dbReference type="EMBL" id="SRLO01000775">
    <property type="protein sequence ID" value="TNN46757.1"/>
    <property type="molecule type" value="Genomic_DNA"/>
</dbReference>
<keyword evidence="4" id="KW-1185">Reference proteome</keyword>
<evidence type="ECO:0000256" key="2">
    <source>
        <dbReference type="SAM" id="SignalP"/>
    </source>
</evidence>
<feature type="signal peptide" evidence="2">
    <location>
        <begin position="1"/>
        <end position="27"/>
    </location>
</feature>
<evidence type="ECO:0000256" key="1">
    <source>
        <dbReference type="SAM" id="MobiDB-lite"/>
    </source>
</evidence>
<protein>
    <submittedName>
        <fullName evidence="3">Uncharacterized protein</fullName>
    </submittedName>
</protein>
<reference evidence="3 4" key="1">
    <citation type="submission" date="2019-03" db="EMBL/GenBank/DDBJ databases">
        <title>First draft genome of Liparis tanakae, snailfish: a comprehensive survey of snailfish specific genes.</title>
        <authorList>
            <person name="Kim W."/>
            <person name="Song I."/>
            <person name="Jeong J.-H."/>
            <person name="Kim D."/>
            <person name="Kim S."/>
            <person name="Ryu S."/>
            <person name="Song J.Y."/>
            <person name="Lee S.K."/>
        </authorList>
    </citation>
    <scope>NUCLEOTIDE SEQUENCE [LARGE SCALE GENOMIC DNA]</scope>
    <source>
        <tissue evidence="3">Muscle</tissue>
    </source>
</reference>
<dbReference type="PROSITE" id="PS51257">
    <property type="entry name" value="PROKAR_LIPOPROTEIN"/>
    <property type="match status" value="1"/>
</dbReference>
<name>A0A4Z2FZT5_9TELE</name>
<evidence type="ECO:0000313" key="4">
    <source>
        <dbReference type="Proteomes" id="UP000314294"/>
    </source>
</evidence>
<accession>A0A4Z2FZT5</accession>
<keyword evidence="2" id="KW-0732">Signal</keyword>